<dbReference type="Proteomes" id="UP000663855">
    <property type="component" value="Unassembled WGS sequence"/>
</dbReference>
<dbReference type="Proteomes" id="UP000663856">
    <property type="component" value="Unassembled WGS sequence"/>
</dbReference>
<feature type="region of interest" description="Disordered" evidence="5">
    <location>
        <begin position="23"/>
        <end position="43"/>
    </location>
</feature>
<evidence type="ECO:0000313" key="9">
    <source>
        <dbReference type="EMBL" id="CAF1649331.1"/>
    </source>
</evidence>
<dbReference type="Proteomes" id="UP000663866">
    <property type="component" value="Unassembled WGS sequence"/>
</dbReference>
<dbReference type="PANTHER" id="PTHR10159">
    <property type="entry name" value="DUAL SPECIFICITY PROTEIN PHOSPHATASE"/>
    <property type="match status" value="1"/>
</dbReference>
<evidence type="ECO:0000256" key="5">
    <source>
        <dbReference type="SAM" id="MobiDB-lite"/>
    </source>
</evidence>
<dbReference type="InterPro" id="IPR029021">
    <property type="entry name" value="Prot-tyrosine_phosphatase-like"/>
</dbReference>
<feature type="domain" description="Tyrosine specific protein phosphatases" evidence="7">
    <location>
        <begin position="132"/>
        <end position="190"/>
    </location>
</feature>
<dbReference type="PROSITE" id="PS00383">
    <property type="entry name" value="TYR_PHOSPHATASE_1"/>
    <property type="match status" value="1"/>
</dbReference>
<dbReference type="EMBL" id="CAJNOV010014677">
    <property type="protein sequence ID" value="CAF1558168.1"/>
    <property type="molecule type" value="Genomic_DNA"/>
</dbReference>
<reference evidence="12" key="1">
    <citation type="submission" date="2021-02" db="EMBL/GenBank/DDBJ databases">
        <authorList>
            <person name="Nowell W R."/>
        </authorList>
    </citation>
    <scope>NUCLEOTIDE SEQUENCE</scope>
</reference>
<keyword evidence="4" id="KW-0904">Protein phosphatase</keyword>
<evidence type="ECO:0000256" key="3">
    <source>
        <dbReference type="ARBA" id="ARBA00022801"/>
    </source>
</evidence>
<keyword evidence="3" id="KW-0378">Hydrolase</keyword>
<comment type="similarity">
    <text evidence="1">Belongs to the protein-tyrosine phosphatase family. Non-receptor class dual specificity subfamily.</text>
</comment>
<dbReference type="Pfam" id="PF00782">
    <property type="entry name" value="DSPc"/>
    <property type="match status" value="1"/>
</dbReference>
<dbReference type="SUPFAM" id="SSF52799">
    <property type="entry name" value="(Phosphotyrosine protein) phosphatases II"/>
    <property type="match status" value="1"/>
</dbReference>
<evidence type="ECO:0000313" key="15">
    <source>
        <dbReference type="Proteomes" id="UP000663866"/>
    </source>
</evidence>
<dbReference type="EMBL" id="CAJNRG010001614">
    <property type="protein sequence ID" value="CAF2035273.1"/>
    <property type="molecule type" value="Genomic_DNA"/>
</dbReference>
<evidence type="ECO:0000313" key="12">
    <source>
        <dbReference type="EMBL" id="CAF3822991.1"/>
    </source>
</evidence>
<comment type="caution">
    <text evidence="12">The sequence shown here is derived from an EMBL/GenBank/DDBJ whole genome shotgun (WGS) entry which is preliminary data.</text>
</comment>
<dbReference type="InterPro" id="IPR000387">
    <property type="entry name" value="Tyr_Pase_dom"/>
</dbReference>
<evidence type="ECO:0000313" key="14">
    <source>
        <dbReference type="Proteomes" id="UP000663842"/>
    </source>
</evidence>
<keyword evidence="15" id="KW-1185">Reference proteome</keyword>
<dbReference type="AlphaFoldDB" id="A0A819CQH9"/>
<evidence type="ECO:0000313" key="13">
    <source>
        <dbReference type="EMBL" id="CAF4066290.1"/>
    </source>
</evidence>
<dbReference type="EMBL" id="CAJOBF010000471">
    <property type="protein sequence ID" value="CAF3822991.1"/>
    <property type="molecule type" value="Genomic_DNA"/>
</dbReference>
<evidence type="ECO:0000256" key="4">
    <source>
        <dbReference type="ARBA" id="ARBA00022912"/>
    </source>
</evidence>
<evidence type="ECO:0000256" key="1">
    <source>
        <dbReference type="ARBA" id="ARBA00008601"/>
    </source>
</evidence>
<evidence type="ECO:0000256" key="2">
    <source>
        <dbReference type="ARBA" id="ARBA00013064"/>
    </source>
</evidence>
<dbReference type="GO" id="GO:0017017">
    <property type="term" value="F:MAP kinase tyrosine/serine/threonine phosphatase activity"/>
    <property type="evidence" value="ECO:0007669"/>
    <property type="project" value="TreeGrafter"/>
</dbReference>
<name>A0A819CQH9_9BILA</name>
<dbReference type="PANTHER" id="PTHR10159:SF519">
    <property type="entry name" value="DUAL SPECIFICITY PROTEIN PHOSPHATASE MPK3"/>
    <property type="match status" value="1"/>
</dbReference>
<evidence type="ECO:0000259" key="7">
    <source>
        <dbReference type="PROSITE" id="PS50056"/>
    </source>
</evidence>
<organism evidence="12 14">
    <name type="scientific">Rotaria magnacalcarata</name>
    <dbReference type="NCBI Taxonomy" id="392030"/>
    <lineage>
        <taxon>Eukaryota</taxon>
        <taxon>Metazoa</taxon>
        <taxon>Spiralia</taxon>
        <taxon>Gnathifera</taxon>
        <taxon>Rotifera</taxon>
        <taxon>Eurotatoria</taxon>
        <taxon>Bdelloidea</taxon>
        <taxon>Philodinida</taxon>
        <taxon>Philodinidae</taxon>
        <taxon>Rotaria</taxon>
    </lineage>
</organism>
<evidence type="ECO:0000313" key="11">
    <source>
        <dbReference type="EMBL" id="CAF2097922.1"/>
    </source>
</evidence>
<dbReference type="EMBL" id="CAJOBG010003500">
    <property type="protein sequence ID" value="CAF4066290.1"/>
    <property type="molecule type" value="Genomic_DNA"/>
</dbReference>
<dbReference type="GO" id="GO:0043409">
    <property type="term" value="P:negative regulation of MAPK cascade"/>
    <property type="evidence" value="ECO:0007669"/>
    <property type="project" value="TreeGrafter"/>
</dbReference>
<accession>A0A819CQH9</accession>
<feature type="domain" description="Tyrosine-protein phosphatase" evidence="6">
    <location>
        <begin position="67"/>
        <end position="211"/>
    </location>
</feature>
<dbReference type="GO" id="GO:0005737">
    <property type="term" value="C:cytoplasm"/>
    <property type="evidence" value="ECO:0007669"/>
    <property type="project" value="TreeGrafter"/>
</dbReference>
<dbReference type="InterPro" id="IPR020422">
    <property type="entry name" value="TYR_PHOSPHATASE_DUAL_dom"/>
</dbReference>
<dbReference type="CDD" id="cd14498">
    <property type="entry name" value="DSP"/>
    <property type="match status" value="1"/>
</dbReference>
<evidence type="ECO:0000313" key="8">
    <source>
        <dbReference type="EMBL" id="CAF1558168.1"/>
    </source>
</evidence>
<dbReference type="EC" id="3.1.3.48" evidence="2"/>
<dbReference type="GO" id="GO:0008330">
    <property type="term" value="F:protein tyrosine/threonine phosphatase activity"/>
    <property type="evidence" value="ECO:0007669"/>
    <property type="project" value="TreeGrafter"/>
</dbReference>
<dbReference type="Gene3D" id="3.90.190.10">
    <property type="entry name" value="Protein tyrosine phosphatase superfamily"/>
    <property type="match status" value="1"/>
</dbReference>
<protein>
    <recommendedName>
        <fullName evidence="2">protein-tyrosine-phosphatase</fullName>
        <ecNumber evidence="2">3.1.3.48</ecNumber>
    </recommendedName>
</protein>
<dbReference type="Proteomes" id="UP000663834">
    <property type="component" value="Unassembled WGS sequence"/>
</dbReference>
<dbReference type="EMBL" id="CAJNOW010016351">
    <property type="protein sequence ID" value="CAF1649331.1"/>
    <property type="molecule type" value="Genomic_DNA"/>
</dbReference>
<gene>
    <name evidence="8" type="ORF">CJN711_LOCUS30928</name>
    <name evidence="9" type="ORF">KQP761_LOCUS29645</name>
    <name evidence="13" type="ORF">OVN521_LOCUS18914</name>
    <name evidence="12" type="ORF">UXM345_LOCUS6111</name>
    <name evidence="11" type="ORF">WKI299_LOCUS19569</name>
    <name evidence="10" type="ORF">XDN619_LOCUS5803</name>
</gene>
<evidence type="ECO:0000313" key="10">
    <source>
        <dbReference type="EMBL" id="CAF2035273.1"/>
    </source>
</evidence>
<dbReference type="Proteomes" id="UP000663887">
    <property type="component" value="Unassembled WGS sequence"/>
</dbReference>
<dbReference type="GO" id="GO:0033550">
    <property type="term" value="F:MAP kinase tyrosine phosphatase activity"/>
    <property type="evidence" value="ECO:0007669"/>
    <property type="project" value="TreeGrafter"/>
</dbReference>
<dbReference type="Proteomes" id="UP000663842">
    <property type="component" value="Unassembled WGS sequence"/>
</dbReference>
<evidence type="ECO:0000259" key="6">
    <source>
        <dbReference type="PROSITE" id="PS50054"/>
    </source>
</evidence>
<dbReference type="PROSITE" id="PS50056">
    <property type="entry name" value="TYR_PHOSPHATASE_2"/>
    <property type="match status" value="1"/>
</dbReference>
<dbReference type="InterPro" id="IPR000340">
    <property type="entry name" value="Dual-sp_phosphatase_cat-dom"/>
</dbReference>
<proteinExistence type="inferred from homology"/>
<dbReference type="PROSITE" id="PS50054">
    <property type="entry name" value="TYR_PHOSPHATASE_DUAL"/>
    <property type="match status" value="1"/>
</dbReference>
<dbReference type="OrthoDB" id="165342at2759"/>
<dbReference type="InterPro" id="IPR016130">
    <property type="entry name" value="Tyr_Pase_AS"/>
</dbReference>
<dbReference type="EMBL" id="CAJNRF010008113">
    <property type="protein sequence ID" value="CAF2097922.1"/>
    <property type="molecule type" value="Genomic_DNA"/>
</dbReference>
<sequence>MATASQPRSSTAERKTFAIVRPPSLAKATKNTTTPTGRTIDPSDKRVNNIRINLLTNRIHRKVTFAEPTLVFDKFLYLGGLKSLYEKNRATRLNITHVLSVVWIRPKKDTIPPNAKHFFIKAEDTILFDMTPYFEQACRFIEEARQSNGRVLVHCACGVSRSTTICCAYLMKHHSMSLEQALTQIRSQRPIVRPNTGFLRQLIRFNEKIECDRANVDKLTEKLENI</sequence>
<dbReference type="SMART" id="SM00195">
    <property type="entry name" value="DSPc"/>
    <property type="match status" value="1"/>
</dbReference>